<dbReference type="EMBL" id="JACGWO010000004">
    <property type="protein sequence ID" value="KAK4428707.1"/>
    <property type="molecule type" value="Genomic_DNA"/>
</dbReference>
<reference evidence="1" key="1">
    <citation type="submission" date="2020-06" db="EMBL/GenBank/DDBJ databases">
        <authorList>
            <person name="Li T."/>
            <person name="Hu X."/>
            <person name="Zhang T."/>
            <person name="Song X."/>
            <person name="Zhang H."/>
            <person name="Dai N."/>
            <person name="Sheng W."/>
            <person name="Hou X."/>
            <person name="Wei L."/>
        </authorList>
    </citation>
    <scope>NUCLEOTIDE SEQUENCE</scope>
    <source>
        <strain evidence="1">3651</strain>
        <tissue evidence="1">Leaf</tissue>
    </source>
</reference>
<dbReference type="Proteomes" id="UP001293254">
    <property type="component" value="Unassembled WGS sequence"/>
</dbReference>
<keyword evidence="2" id="KW-1185">Reference proteome</keyword>
<dbReference type="AlphaFoldDB" id="A0AAE1YEQ2"/>
<sequence>MCTSISKLRREFIWSINSSCCCRYRRITFDDRDLEEVKLPHGDSIIIPMDIAKYAVQKVLVDNGSLVNIIFLNMLHWMDLNVAAISSVDTPLMGFGGWRQMIIKYMVVDVPFAYNVILGCLNLKQF</sequence>
<reference evidence="1" key="2">
    <citation type="journal article" date="2024" name="Plant">
        <title>Genomic evolution and insights into agronomic trait innovations of Sesamum species.</title>
        <authorList>
            <person name="Miao H."/>
            <person name="Wang L."/>
            <person name="Qu L."/>
            <person name="Liu H."/>
            <person name="Sun Y."/>
            <person name="Le M."/>
            <person name="Wang Q."/>
            <person name="Wei S."/>
            <person name="Zheng Y."/>
            <person name="Lin W."/>
            <person name="Duan Y."/>
            <person name="Cao H."/>
            <person name="Xiong S."/>
            <person name="Wang X."/>
            <person name="Wei L."/>
            <person name="Li C."/>
            <person name="Ma Q."/>
            <person name="Ju M."/>
            <person name="Zhao R."/>
            <person name="Li G."/>
            <person name="Mu C."/>
            <person name="Tian Q."/>
            <person name="Mei H."/>
            <person name="Zhang T."/>
            <person name="Gao T."/>
            <person name="Zhang H."/>
        </authorList>
    </citation>
    <scope>NUCLEOTIDE SEQUENCE</scope>
    <source>
        <strain evidence="1">3651</strain>
    </source>
</reference>
<name>A0AAE1YEQ2_9LAMI</name>
<gene>
    <name evidence="1" type="ORF">Salat_1170500</name>
</gene>
<protein>
    <submittedName>
        <fullName evidence="1">Uncharacterized protein</fullName>
    </submittedName>
</protein>
<dbReference type="PANTHER" id="PTHR33240:SF8">
    <property type="entry name" value="OS03G0439900 PROTEIN"/>
    <property type="match status" value="1"/>
</dbReference>
<organism evidence="1 2">
    <name type="scientific">Sesamum alatum</name>
    <dbReference type="NCBI Taxonomy" id="300844"/>
    <lineage>
        <taxon>Eukaryota</taxon>
        <taxon>Viridiplantae</taxon>
        <taxon>Streptophyta</taxon>
        <taxon>Embryophyta</taxon>
        <taxon>Tracheophyta</taxon>
        <taxon>Spermatophyta</taxon>
        <taxon>Magnoliopsida</taxon>
        <taxon>eudicotyledons</taxon>
        <taxon>Gunneridae</taxon>
        <taxon>Pentapetalae</taxon>
        <taxon>asterids</taxon>
        <taxon>lamiids</taxon>
        <taxon>Lamiales</taxon>
        <taxon>Pedaliaceae</taxon>
        <taxon>Sesamum</taxon>
    </lineage>
</organism>
<comment type="caution">
    <text evidence="1">The sequence shown here is derived from an EMBL/GenBank/DDBJ whole genome shotgun (WGS) entry which is preliminary data.</text>
</comment>
<dbReference type="PANTHER" id="PTHR33240">
    <property type="entry name" value="OS08G0508500 PROTEIN"/>
    <property type="match status" value="1"/>
</dbReference>
<evidence type="ECO:0000313" key="2">
    <source>
        <dbReference type="Proteomes" id="UP001293254"/>
    </source>
</evidence>
<accession>A0AAE1YEQ2</accession>
<evidence type="ECO:0000313" key="1">
    <source>
        <dbReference type="EMBL" id="KAK4428707.1"/>
    </source>
</evidence>
<proteinExistence type="predicted"/>